<dbReference type="InParanoid" id="A0A6L2PZU6"/>
<protein>
    <recommendedName>
        <fullName evidence="4 13">Protein disulfide-isomerase</fullName>
        <ecNumber evidence="4 13">5.3.4.1</ecNumber>
    </recommendedName>
</protein>
<evidence type="ECO:0000256" key="11">
    <source>
        <dbReference type="PIRSR" id="PIRSR605792-51"/>
    </source>
</evidence>
<organism evidence="15 16">
    <name type="scientific">Coptotermes formosanus</name>
    <name type="common">Formosan subterranean termite</name>
    <dbReference type="NCBI Taxonomy" id="36987"/>
    <lineage>
        <taxon>Eukaryota</taxon>
        <taxon>Metazoa</taxon>
        <taxon>Ecdysozoa</taxon>
        <taxon>Arthropoda</taxon>
        <taxon>Hexapoda</taxon>
        <taxon>Insecta</taxon>
        <taxon>Pterygota</taxon>
        <taxon>Neoptera</taxon>
        <taxon>Polyneoptera</taxon>
        <taxon>Dictyoptera</taxon>
        <taxon>Blattodea</taxon>
        <taxon>Blattoidea</taxon>
        <taxon>Termitoidae</taxon>
        <taxon>Rhinotermitidae</taxon>
        <taxon>Coptotermes</taxon>
    </lineage>
</organism>
<keyword evidence="6" id="KW-0677">Repeat</keyword>
<keyword evidence="16" id="KW-1185">Reference proteome</keyword>
<dbReference type="FunFam" id="3.40.30.10:FF:000042">
    <property type="entry name" value="protein disulfide-isomerase A2"/>
    <property type="match status" value="1"/>
</dbReference>
<dbReference type="PANTHER" id="PTHR18929:SF240">
    <property type="entry name" value="PROTEIN DISULFIDE-ISOMERASE"/>
    <property type="match status" value="1"/>
</dbReference>
<dbReference type="FunFam" id="3.40.30.10:FF:000027">
    <property type="entry name" value="protein disulfide-isomerase A2"/>
    <property type="match status" value="1"/>
</dbReference>
<dbReference type="SUPFAM" id="SSF52833">
    <property type="entry name" value="Thioredoxin-like"/>
    <property type="match status" value="4"/>
</dbReference>
<evidence type="ECO:0000256" key="10">
    <source>
        <dbReference type="ARBA" id="ARBA00023284"/>
    </source>
</evidence>
<keyword evidence="5 13" id="KW-0732">Signal</keyword>
<dbReference type="CDD" id="cd02995">
    <property type="entry name" value="PDI_a_PDI_a'_C"/>
    <property type="match status" value="1"/>
</dbReference>
<proteinExistence type="inferred from homology"/>
<evidence type="ECO:0000313" key="16">
    <source>
        <dbReference type="Proteomes" id="UP000502823"/>
    </source>
</evidence>
<name>A0A6L2PZU6_COPFO</name>
<dbReference type="InterPro" id="IPR005788">
    <property type="entry name" value="PDI_thioredoxin-like_dom"/>
</dbReference>
<evidence type="ECO:0000256" key="1">
    <source>
        <dbReference type="ARBA" id="ARBA00001182"/>
    </source>
</evidence>
<dbReference type="CDD" id="cd02981">
    <property type="entry name" value="PDI_b_family"/>
    <property type="match status" value="1"/>
</dbReference>
<dbReference type="FunFam" id="3.40.30.10:FF:000030">
    <property type="entry name" value="Protein disulfide-isomerase"/>
    <property type="match status" value="1"/>
</dbReference>
<keyword evidence="8 11" id="KW-1015">Disulfide bond</keyword>
<keyword evidence="10 11" id="KW-0676">Redox-active center</keyword>
<dbReference type="CDD" id="cd02961">
    <property type="entry name" value="PDI_a_family"/>
    <property type="match status" value="1"/>
</dbReference>
<feature type="disulfide bond" description="Redox-active" evidence="11">
    <location>
        <begin position="393"/>
        <end position="396"/>
    </location>
</feature>
<evidence type="ECO:0000256" key="3">
    <source>
        <dbReference type="ARBA" id="ARBA00006347"/>
    </source>
</evidence>
<feature type="domain" description="Thioredoxin" evidence="14">
    <location>
        <begin position="8"/>
        <end position="130"/>
    </location>
</feature>
<sequence length="629" mass="70754">MLKVCLLIVISTIVCCDEIKNEDGVLVFTKDNFKTGITDNEFVLVEFYAPWCGHCKSLAPEYIKAAQKLADQKSAIKLAKVDATEETELAEEHGVRGYPTLKFFRSGSPIDYSGGRTADEIVSWLLKKTGPVAKDLTSVDEAKAFIDASNVAVIGFFKDTSSPAAKNFLAAANAIDDYPFGITSADSVFSEYLVNGETVALFKKFDEGRADLEGEITEKNIKKFVTSQSLPLVVEFNHETAQKIFGGEIKSHLLMFLSQQEGHVDKYIEGAREVAKEFREQVLFVSINSDEEDHQRILEFFGMKKDEIPAMRLIRLEEDMAKYKPEKPDLSQDNIKSFVQDFIDGKLKQHLLSQDLPEDWDKSPVKVLVSSNFDEVAFNKDKDVLVEFYAPWCGHCKQLAPIYDQLGQKYKDSDTVVVAKMDATANELEHTKITSFPTLKLYTKGENKVIEYSGERTLEGLSKFLESGGDYGQAAPDEEIFISLSVCPSGCLAHAVAWQVERSMRQGVFSHVCHYDFLNVTLTVPGSAVLSCMIRTIIERLVITRLVLKFSDFYRTGRSPYFTCHKTHSLLEGSFREKIFYTHLKLGFTAVHMKFGLVMDLLEIFIPAVTLSRCGCSCPYFRCFQTELC</sequence>
<feature type="domain" description="Thioredoxin" evidence="14">
    <location>
        <begin position="329"/>
        <end position="470"/>
    </location>
</feature>
<keyword evidence="9 13" id="KW-0413">Isomerase</keyword>
<dbReference type="GO" id="GO:0006457">
    <property type="term" value="P:protein folding"/>
    <property type="evidence" value="ECO:0007669"/>
    <property type="project" value="TreeGrafter"/>
</dbReference>
<dbReference type="InterPro" id="IPR013766">
    <property type="entry name" value="Thioredoxin_domain"/>
</dbReference>
<gene>
    <name evidence="15" type="ORF">Cfor_03663</name>
</gene>
<dbReference type="EC" id="5.3.4.1" evidence="4 13"/>
<dbReference type="Proteomes" id="UP000502823">
    <property type="component" value="Unassembled WGS sequence"/>
</dbReference>
<dbReference type="FunCoup" id="A0A6L2PZU6">
    <property type="interactions" value="1210"/>
</dbReference>
<dbReference type="NCBIfam" id="TIGR01126">
    <property type="entry name" value="pdi_dom"/>
    <property type="match status" value="2"/>
</dbReference>
<dbReference type="Pfam" id="PF13848">
    <property type="entry name" value="Thioredoxin_6"/>
    <property type="match status" value="1"/>
</dbReference>
<dbReference type="GO" id="GO:0005788">
    <property type="term" value="C:endoplasmic reticulum lumen"/>
    <property type="evidence" value="ECO:0007669"/>
    <property type="project" value="UniProtKB-SubCell"/>
</dbReference>
<dbReference type="AlphaFoldDB" id="A0A6L2PZU6"/>
<dbReference type="FunFam" id="3.40.30.10:FF:000023">
    <property type="entry name" value="Protein disulfide-isomerase"/>
    <property type="match status" value="1"/>
</dbReference>
<dbReference type="OrthoDB" id="72053at2759"/>
<dbReference type="PROSITE" id="PS51352">
    <property type="entry name" value="THIOREDOXIN_2"/>
    <property type="match status" value="2"/>
</dbReference>
<evidence type="ECO:0000256" key="9">
    <source>
        <dbReference type="ARBA" id="ARBA00023235"/>
    </source>
</evidence>
<evidence type="ECO:0000256" key="13">
    <source>
        <dbReference type="RuleBase" id="RU361130"/>
    </source>
</evidence>
<evidence type="ECO:0000256" key="2">
    <source>
        <dbReference type="ARBA" id="ARBA00004319"/>
    </source>
</evidence>
<dbReference type="PRINTS" id="PR00421">
    <property type="entry name" value="THIOREDOXIN"/>
</dbReference>
<evidence type="ECO:0000256" key="7">
    <source>
        <dbReference type="ARBA" id="ARBA00022824"/>
    </source>
</evidence>
<feature type="chain" id="PRO_5027148838" description="Protein disulfide-isomerase" evidence="13">
    <location>
        <begin position="17"/>
        <end position="629"/>
    </location>
</feature>
<comment type="subcellular location">
    <subcellularLocation>
        <location evidence="2">Endoplasmic reticulum lumen</location>
    </subcellularLocation>
</comment>
<evidence type="ECO:0000256" key="8">
    <source>
        <dbReference type="ARBA" id="ARBA00023157"/>
    </source>
</evidence>
<evidence type="ECO:0000313" key="15">
    <source>
        <dbReference type="EMBL" id="GFG36088.1"/>
    </source>
</evidence>
<feature type="signal peptide" evidence="13">
    <location>
        <begin position="1"/>
        <end position="16"/>
    </location>
</feature>
<evidence type="ECO:0000256" key="6">
    <source>
        <dbReference type="ARBA" id="ARBA00022737"/>
    </source>
</evidence>
<comment type="similarity">
    <text evidence="3 12">Belongs to the protein disulfide isomerase family.</text>
</comment>
<comment type="catalytic activity">
    <reaction evidence="1 13">
        <text>Catalyzes the rearrangement of -S-S- bonds in proteins.</text>
        <dbReference type="EC" id="5.3.4.1"/>
    </reaction>
</comment>
<evidence type="ECO:0000256" key="4">
    <source>
        <dbReference type="ARBA" id="ARBA00012723"/>
    </source>
</evidence>
<keyword evidence="7" id="KW-0256">Endoplasmic reticulum</keyword>
<dbReference type="EMBL" id="BLKM01000601">
    <property type="protein sequence ID" value="GFG36088.1"/>
    <property type="molecule type" value="Genomic_DNA"/>
</dbReference>
<dbReference type="InterPro" id="IPR005792">
    <property type="entry name" value="Prot_disulphide_isomerase"/>
</dbReference>
<dbReference type="PANTHER" id="PTHR18929">
    <property type="entry name" value="PROTEIN DISULFIDE ISOMERASE"/>
    <property type="match status" value="1"/>
</dbReference>
<dbReference type="InterPro" id="IPR036249">
    <property type="entry name" value="Thioredoxin-like_sf"/>
</dbReference>
<reference evidence="16" key="1">
    <citation type="submission" date="2020-01" db="EMBL/GenBank/DDBJ databases">
        <title>Draft genome sequence of the Termite Coptotermes fromosanus.</title>
        <authorList>
            <person name="Itakura S."/>
            <person name="Yosikawa Y."/>
            <person name="Umezawa K."/>
        </authorList>
    </citation>
    <scope>NUCLEOTIDE SEQUENCE [LARGE SCALE GENOMIC DNA]</scope>
</reference>
<comment type="caution">
    <text evidence="15">The sequence shown here is derived from an EMBL/GenBank/DDBJ whole genome shotgun (WGS) entry which is preliminary data.</text>
</comment>
<evidence type="ECO:0000259" key="14">
    <source>
        <dbReference type="PROSITE" id="PS51352"/>
    </source>
</evidence>
<dbReference type="PROSITE" id="PS00194">
    <property type="entry name" value="THIOREDOXIN_1"/>
    <property type="match status" value="2"/>
</dbReference>
<feature type="disulfide bond" description="Redox-active" evidence="11">
    <location>
        <begin position="52"/>
        <end position="55"/>
    </location>
</feature>
<dbReference type="GO" id="GO:0034976">
    <property type="term" value="P:response to endoplasmic reticulum stress"/>
    <property type="evidence" value="ECO:0007669"/>
    <property type="project" value="TreeGrafter"/>
</dbReference>
<dbReference type="Pfam" id="PF00085">
    <property type="entry name" value="Thioredoxin"/>
    <property type="match status" value="2"/>
</dbReference>
<dbReference type="InterPro" id="IPR017937">
    <property type="entry name" value="Thioredoxin_CS"/>
</dbReference>
<evidence type="ECO:0000256" key="12">
    <source>
        <dbReference type="RuleBase" id="RU004208"/>
    </source>
</evidence>
<dbReference type="CDD" id="cd02982">
    <property type="entry name" value="PDI_b'_family"/>
    <property type="match status" value="1"/>
</dbReference>
<dbReference type="GO" id="GO:0003756">
    <property type="term" value="F:protein disulfide isomerase activity"/>
    <property type="evidence" value="ECO:0007669"/>
    <property type="project" value="UniProtKB-EC"/>
</dbReference>
<evidence type="ECO:0000256" key="5">
    <source>
        <dbReference type="ARBA" id="ARBA00022729"/>
    </source>
</evidence>
<dbReference type="NCBIfam" id="TIGR01130">
    <property type="entry name" value="ER_PDI_fam"/>
    <property type="match status" value="1"/>
</dbReference>
<accession>A0A6L2PZU6</accession>
<dbReference type="Gene3D" id="3.40.30.10">
    <property type="entry name" value="Glutaredoxin"/>
    <property type="match status" value="4"/>
</dbReference>